<keyword evidence="8" id="KW-1185">Reference proteome</keyword>
<gene>
    <name evidence="7" type="ORF">ATJ93_2754</name>
</gene>
<protein>
    <submittedName>
        <fullName evidence="7">FAD/FMN-containing dehydrogenase</fullName>
    </submittedName>
</protein>
<evidence type="ECO:0000256" key="2">
    <source>
        <dbReference type="ARBA" id="ARBA00005466"/>
    </source>
</evidence>
<dbReference type="Gene3D" id="3.30.43.10">
    <property type="entry name" value="Uridine Diphospho-n-acetylenolpyruvylglucosamine Reductase, domain 2"/>
    <property type="match status" value="1"/>
</dbReference>
<dbReference type="PROSITE" id="PS51387">
    <property type="entry name" value="FAD_PCMH"/>
    <property type="match status" value="1"/>
</dbReference>
<dbReference type="GO" id="GO:0071949">
    <property type="term" value="F:FAD binding"/>
    <property type="evidence" value="ECO:0007669"/>
    <property type="project" value="InterPro"/>
</dbReference>
<dbReference type="InterPro" id="IPR036318">
    <property type="entry name" value="FAD-bd_PCMH-like_sf"/>
</dbReference>
<dbReference type="OrthoDB" id="213514at2157"/>
<keyword evidence="5" id="KW-0560">Oxidoreductase</keyword>
<dbReference type="PROSITE" id="PS00862">
    <property type="entry name" value="OX2_COVAL_FAD"/>
    <property type="match status" value="1"/>
</dbReference>
<dbReference type="Pfam" id="PF01565">
    <property type="entry name" value="FAD_binding_4"/>
    <property type="match status" value="1"/>
</dbReference>
<dbReference type="InterPro" id="IPR016167">
    <property type="entry name" value="FAD-bd_PCMH_sub1"/>
</dbReference>
<evidence type="ECO:0000313" key="7">
    <source>
        <dbReference type="EMBL" id="RKD95891.1"/>
    </source>
</evidence>
<dbReference type="Pfam" id="PF08031">
    <property type="entry name" value="BBE"/>
    <property type="match status" value="1"/>
</dbReference>
<dbReference type="InterPro" id="IPR006093">
    <property type="entry name" value="Oxy_OxRdtase_FAD_BS"/>
</dbReference>
<dbReference type="Proteomes" id="UP000283805">
    <property type="component" value="Unassembled WGS sequence"/>
</dbReference>
<dbReference type="AlphaFoldDB" id="A0A3R7DAX2"/>
<comment type="caution">
    <text evidence="7">The sequence shown here is derived from an EMBL/GenBank/DDBJ whole genome shotgun (WGS) entry which is preliminary data.</text>
</comment>
<dbReference type="PANTHER" id="PTHR42973:SF39">
    <property type="entry name" value="FAD-BINDING PCMH-TYPE DOMAIN-CONTAINING PROTEIN"/>
    <property type="match status" value="1"/>
</dbReference>
<dbReference type="PANTHER" id="PTHR42973">
    <property type="entry name" value="BINDING OXIDOREDUCTASE, PUTATIVE (AFU_ORTHOLOGUE AFUA_1G17690)-RELATED"/>
    <property type="match status" value="1"/>
</dbReference>
<dbReference type="InterPro" id="IPR012951">
    <property type="entry name" value="BBE"/>
</dbReference>
<keyword evidence="3" id="KW-0285">Flavoprotein</keyword>
<evidence type="ECO:0000256" key="1">
    <source>
        <dbReference type="ARBA" id="ARBA00001974"/>
    </source>
</evidence>
<dbReference type="InterPro" id="IPR006094">
    <property type="entry name" value="Oxid_FAD_bind_N"/>
</dbReference>
<evidence type="ECO:0000256" key="3">
    <source>
        <dbReference type="ARBA" id="ARBA00022630"/>
    </source>
</evidence>
<sequence>MAVTTTPVDDGALDGFGERLHGDLLRPADSNYDEARRIWNGMIDRHPTAIVRARGVSDVIATVDFARERDLLLAIRGGGHHIAGNAVCDDGLMLDCSAMRSVQVDPERRTARVEPGATLADMDHETQAFGLATPLGINSTTGVAGLTLGGGFGWLTRKYGMTVDNLRAVDIVTADGELRRASEDENADLFWGVRGGGGNFGVVTSFEFDLHEVGPEVLAGPIVYRGEDAADVLRHVRDFNEDAPDESTVWMVLRKAPPLPFLPEDVHGVGVVIVVAFYAGDTKEGEDVLAPLREFGEPIADAVGPQSYAEFQQSFDPLLTEGARNYWKSHLFEDLSDDAIDTAVEYAETLPSPLSEIFFGQVGGAMARVPADATAYPHRDAEYGMNVHTRWEEPADDDRCIAWAREFFDAMAPHATGGVYVNFVSERAGEESVAYGENYDRLAALKAEYDPTNLFRMNQNVEPAA</sequence>
<comment type="cofactor">
    <cofactor evidence="1">
        <name>FAD</name>
        <dbReference type="ChEBI" id="CHEBI:57692"/>
    </cofactor>
</comment>
<dbReference type="SUPFAM" id="SSF56176">
    <property type="entry name" value="FAD-binding/transporter-associated domain-like"/>
    <property type="match status" value="1"/>
</dbReference>
<dbReference type="Gene3D" id="3.40.462.20">
    <property type="match status" value="1"/>
</dbReference>
<evidence type="ECO:0000313" key="8">
    <source>
        <dbReference type="Proteomes" id="UP000283805"/>
    </source>
</evidence>
<dbReference type="Gene3D" id="3.30.465.10">
    <property type="match status" value="1"/>
</dbReference>
<dbReference type="EMBL" id="RAPO01000002">
    <property type="protein sequence ID" value="RKD95891.1"/>
    <property type="molecule type" value="Genomic_DNA"/>
</dbReference>
<dbReference type="GO" id="GO:0016491">
    <property type="term" value="F:oxidoreductase activity"/>
    <property type="evidence" value="ECO:0007669"/>
    <property type="project" value="UniProtKB-KW"/>
</dbReference>
<comment type="similarity">
    <text evidence="2">Belongs to the oxygen-dependent FAD-linked oxidoreductase family.</text>
</comment>
<evidence type="ECO:0000256" key="5">
    <source>
        <dbReference type="ARBA" id="ARBA00023002"/>
    </source>
</evidence>
<accession>A0A3R7DAX2</accession>
<dbReference type="InterPro" id="IPR016166">
    <property type="entry name" value="FAD-bd_PCMH"/>
</dbReference>
<dbReference type="InterPro" id="IPR016169">
    <property type="entry name" value="FAD-bd_PCMH_sub2"/>
</dbReference>
<keyword evidence="4" id="KW-0274">FAD</keyword>
<organism evidence="7 8">
    <name type="scientific">Halopiger aswanensis</name>
    <dbReference type="NCBI Taxonomy" id="148449"/>
    <lineage>
        <taxon>Archaea</taxon>
        <taxon>Methanobacteriati</taxon>
        <taxon>Methanobacteriota</taxon>
        <taxon>Stenosarchaea group</taxon>
        <taxon>Halobacteria</taxon>
        <taxon>Halobacteriales</taxon>
        <taxon>Natrialbaceae</taxon>
        <taxon>Halopiger</taxon>
    </lineage>
</organism>
<proteinExistence type="inferred from homology"/>
<dbReference type="InterPro" id="IPR050416">
    <property type="entry name" value="FAD-linked_Oxidoreductase"/>
</dbReference>
<evidence type="ECO:0000259" key="6">
    <source>
        <dbReference type="PROSITE" id="PS51387"/>
    </source>
</evidence>
<feature type="domain" description="FAD-binding PCMH-type" evidence="6">
    <location>
        <begin position="43"/>
        <end position="213"/>
    </location>
</feature>
<name>A0A3R7DAX2_9EURY</name>
<reference evidence="7 8" key="1">
    <citation type="submission" date="2018-09" db="EMBL/GenBank/DDBJ databases">
        <title>Genomic Encyclopedia of Archaeal and Bacterial Type Strains, Phase II (KMG-II): from individual species to whole genera.</title>
        <authorList>
            <person name="Goeker M."/>
        </authorList>
    </citation>
    <scope>NUCLEOTIDE SEQUENCE [LARGE SCALE GENOMIC DNA]</scope>
    <source>
        <strain evidence="7 8">DSM 13151</strain>
    </source>
</reference>
<evidence type="ECO:0000256" key="4">
    <source>
        <dbReference type="ARBA" id="ARBA00022827"/>
    </source>
</evidence>
<dbReference type="RefSeq" id="WP_120245111.1">
    <property type="nucleotide sequence ID" value="NZ_RAPO01000002.1"/>
</dbReference>